<dbReference type="Proteomes" id="UP000028643">
    <property type="component" value="Unassembled WGS sequence"/>
</dbReference>
<gene>
    <name evidence="1" type="ORF">IV02_12180</name>
</gene>
<sequence>MKHLILALSFLLPTLGGCAVYSERGTGEGQGSSKVGKISCDATPANQPGCYQKSSPDWKFGNFRFGLGV</sequence>
<protein>
    <recommendedName>
        <fullName evidence="3">Lipoprotein</fullName>
    </recommendedName>
</protein>
<accession>A0A085V7X2</accession>
<dbReference type="PATRIC" id="fig|317.174.peg.2503"/>
<comment type="caution">
    <text evidence="1">The sequence shown here is derived from an EMBL/GenBank/DDBJ whole genome shotgun (WGS) entry which is preliminary data.</text>
</comment>
<reference evidence="1 2" key="1">
    <citation type="submission" date="2014-07" db="EMBL/GenBank/DDBJ databases">
        <title>Draft Genome Sequences of Environmental Pseudomonas syringae strains.</title>
        <authorList>
            <person name="Baltrus D.A."/>
            <person name="Berge O."/>
            <person name="Morris C."/>
        </authorList>
    </citation>
    <scope>NUCLEOTIDE SEQUENCE [LARGE SCALE GENOMIC DNA]</scope>
    <source>
        <strain evidence="1 2">CEB003</strain>
    </source>
</reference>
<name>A0A085V7X2_PSESX</name>
<evidence type="ECO:0000313" key="1">
    <source>
        <dbReference type="EMBL" id="KFE51535.1"/>
    </source>
</evidence>
<proteinExistence type="predicted"/>
<organism evidence="1 2">
    <name type="scientific">Pseudomonas syringae</name>
    <dbReference type="NCBI Taxonomy" id="317"/>
    <lineage>
        <taxon>Bacteria</taxon>
        <taxon>Pseudomonadati</taxon>
        <taxon>Pseudomonadota</taxon>
        <taxon>Gammaproteobacteria</taxon>
        <taxon>Pseudomonadales</taxon>
        <taxon>Pseudomonadaceae</taxon>
        <taxon>Pseudomonas</taxon>
    </lineage>
</organism>
<dbReference type="EMBL" id="JPQT01000103">
    <property type="protein sequence ID" value="KFE51535.1"/>
    <property type="molecule type" value="Genomic_DNA"/>
</dbReference>
<dbReference type="AlphaFoldDB" id="A0A085V7X2"/>
<dbReference type="RefSeq" id="WP_047575024.1">
    <property type="nucleotide sequence ID" value="NZ_JPQT01000103.1"/>
</dbReference>
<dbReference type="PROSITE" id="PS51257">
    <property type="entry name" value="PROKAR_LIPOPROTEIN"/>
    <property type="match status" value="1"/>
</dbReference>
<evidence type="ECO:0000313" key="2">
    <source>
        <dbReference type="Proteomes" id="UP000028643"/>
    </source>
</evidence>
<evidence type="ECO:0008006" key="3">
    <source>
        <dbReference type="Google" id="ProtNLM"/>
    </source>
</evidence>